<keyword evidence="2" id="KW-1133">Transmembrane helix</keyword>
<name>A0A5B9MDR9_9BACT</name>
<dbReference type="Proteomes" id="UP000321353">
    <property type="component" value="Chromosome"/>
</dbReference>
<evidence type="ECO:0000256" key="1">
    <source>
        <dbReference type="SAM" id="MobiDB-lite"/>
    </source>
</evidence>
<organism evidence="3 4">
    <name type="scientific">Stieleria maiorica</name>
    <dbReference type="NCBI Taxonomy" id="2795974"/>
    <lineage>
        <taxon>Bacteria</taxon>
        <taxon>Pseudomonadati</taxon>
        <taxon>Planctomycetota</taxon>
        <taxon>Planctomycetia</taxon>
        <taxon>Pirellulales</taxon>
        <taxon>Pirellulaceae</taxon>
        <taxon>Stieleria</taxon>
    </lineage>
</organism>
<dbReference type="AlphaFoldDB" id="A0A5B9MDR9"/>
<feature type="transmembrane region" description="Helical" evidence="2">
    <location>
        <begin position="67"/>
        <end position="90"/>
    </location>
</feature>
<reference evidence="3 4" key="1">
    <citation type="submission" date="2019-02" db="EMBL/GenBank/DDBJ databases">
        <title>Planctomycetal bacteria perform biofilm scaping via a novel small molecule.</title>
        <authorList>
            <person name="Jeske O."/>
            <person name="Boedeker C."/>
            <person name="Wiegand S."/>
            <person name="Breitling P."/>
            <person name="Kallscheuer N."/>
            <person name="Jogler M."/>
            <person name="Rohde M."/>
            <person name="Petersen J."/>
            <person name="Medema M.H."/>
            <person name="Surup F."/>
            <person name="Jogler C."/>
        </authorList>
    </citation>
    <scope>NUCLEOTIDE SEQUENCE [LARGE SCALE GENOMIC DNA]</scope>
    <source>
        <strain evidence="3 4">Mal15</strain>
    </source>
</reference>
<dbReference type="RefSeq" id="WP_147868801.1">
    <property type="nucleotide sequence ID" value="NZ_CP036264.1"/>
</dbReference>
<keyword evidence="4" id="KW-1185">Reference proteome</keyword>
<proteinExistence type="predicted"/>
<evidence type="ECO:0000313" key="3">
    <source>
        <dbReference type="EMBL" id="QEF99402.1"/>
    </source>
</evidence>
<dbReference type="KEGG" id="smam:Mal15_34660"/>
<sequence>MSIKRVQCPQCNVPINVPASMASTQCPSCGGVFSISAAASQASNPQPARPAKTVTNDDDDSDSGDRIGQWLVVGGVAGLAVVGLILLVLFSGGSTEEPEKPEVPMRSQAQVVEDLKLEQTPGEVEYREVDLPESTRQKIYRDYSQMIASSFGKAKKIPKSGVAGQALNQTLGAVVDREVTHIALTHGITEEDVAQIYAEGQAKGWK</sequence>
<accession>A0A5B9MDR9</accession>
<evidence type="ECO:0000313" key="4">
    <source>
        <dbReference type="Proteomes" id="UP000321353"/>
    </source>
</evidence>
<keyword evidence="2" id="KW-0472">Membrane</keyword>
<feature type="compositionally biased region" description="Low complexity" evidence="1">
    <location>
        <begin position="40"/>
        <end position="51"/>
    </location>
</feature>
<keyword evidence="2" id="KW-0812">Transmembrane</keyword>
<gene>
    <name evidence="3" type="ORF">Mal15_34660</name>
</gene>
<evidence type="ECO:0000256" key="2">
    <source>
        <dbReference type="SAM" id="Phobius"/>
    </source>
</evidence>
<protein>
    <submittedName>
        <fullName evidence="3">Uncharacterized protein</fullName>
    </submittedName>
</protein>
<dbReference type="EMBL" id="CP036264">
    <property type="protein sequence ID" value="QEF99402.1"/>
    <property type="molecule type" value="Genomic_DNA"/>
</dbReference>
<feature type="region of interest" description="Disordered" evidence="1">
    <location>
        <begin position="40"/>
        <end position="63"/>
    </location>
</feature>